<reference evidence="2 3" key="1">
    <citation type="journal article" date="2010" name="Nat. Biotechnol.">
        <title>Genome sequence of the model mushroom Schizophyllum commune.</title>
        <authorList>
            <person name="Ohm R.A."/>
            <person name="de Jong J.F."/>
            <person name="Lugones L.G."/>
            <person name="Aerts A."/>
            <person name="Kothe E."/>
            <person name="Stajich J.E."/>
            <person name="de Vries R.P."/>
            <person name="Record E."/>
            <person name="Levasseur A."/>
            <person name="Baker S.E."/>
            <person name="Bartholomew K.A."/>
            <person name="Coutinho P.M."/>
            <person name="Erdmann S."/>
            <person name="Fowler T.J."/>
            <person name="Gathman A.C."/>
            <person name="Lombard V."/>
            <person name="Henrissat B."/>
            <person name="Knabe N."/>
            <person name="Kuees U."/>
            <person name="Lilly W.W."/>
            <person name="Lindquist E."/>
            <person name="Lucas S."/>
            <person name="Magnuson J.K."/>
            <person name="Piumi F."/>
            <person name="Raudaskoski M."/>
            <person name="Salamov A."/>
            <person name="Schmutz J."/>
            <person name="Schwarze F.W.M.R."/>
            <person name="vanKuyk P.A."/>
            <person name="Horton J.S."/>
            <person name="Grigoriev I.V."/>
            <person name="Woesten H.A.B."/>
        </authorList>
    </citation>
    <scope>NUCLEOTIDE SEQUENCE [LARGE SCALE GENOMIC DNA]</scope>
    <source>
        <strain evidence="3">H4-8 / FGSC 9210</strain>
    </source>
</reference>
<organism evidence="3">
    <name type="scientific">Schizophyllum commune (strain H4-8 / FGSC 9210)</name>
    <name type="common">Split gill fungus</name>
    <dbReference type="NCBI Taxonomy" id="578458"/>
    <lineage>
        <taxon>Eukaryota</taxon>
        <taxon>Fungi</taxon>
        <taxon>Dikarya</taxon>
        <taxon>Basidiomycota</taxon>
        <taxon>Agaricomycotina</taxon>
        <taxon>Agaricomycetes</taxon>
        <taxon>Agaricomycetidae</taxon>
        <taxon>Agaricales</taxon>
        <taxon>Schizophyllaceae</taxon>
        <taxon>Schizophyllum</taxon>
    </lineage>
</organism>
<feature type="compositionally biased region" description="Low complexity" evidence="1">
    <location>
        <begin position="69"/>
        <end position="81"/>
    </location>
</feature>
<dbReference type="GeneID" id="9586294"/>
<dbReference type="VEuPathDB" id="FungiDB:SCHCODRAFT_02614432"/>
<sequence length="179" mass="18592">MAGTKRSAEAPASRASKAAKTDAKDSPSNAKKGAAKKNGKVPPKSADFKASAMPLHLNITHTPPAISEKPSSGGKPASKGKPSSKDAKDKEETVSVASTDPGFLGSMTLVPTVFNTGSYGWKGNKRIQVEIMNSETGVKEKVQVQMTFNATVLGSKDADKEAAADADNGKEEEEEAASE</sequence>
<feature type="compositionally biased region" description="Acidic residues" evidence="1">
    <location>
        <begin position="170"/>
        <end position="179"/>
    </location>
</feature>
<dbReference type="RefSeq" id="XP_003033732.1">
    <property type="nucleotide sequence ID" value="XM_003033686.1"/>
</dbReference>
<dbReference type="OrthoDB" id="2497589at2759"/>
<dbReference type="Proteomes" id="UP000007431">
    <property type="component" value="Unassembled WGS sequence"/>
</dbReference>
<evidence type="ECO:0000313" key="3">
    <source>
        <dbReference type="Proteomes" id="UP000007431"/>
    </source>
</evidence>
<evidence type="ECO:0000256" key="1">
    <source>
        <dbReference type="SAM" id="MobiDB-lite"/>
    </source>
</evidence>
<feature type="compositionally biased region" description="Basic and acidic residues" evidence="1">
    <location>
        <begin position="83"/>
        <end position="93"/>
    </location>
</feature>
<name>D8PZ96_SCHCM</name>
<dbReference type="EMBL" id="GL377304">
    <property type="protein sequence ID" value="EFI98829.1"/>
    <property type="molecule type" value="Genomic_DNA"/>
</dbReference>
<dbReference type="AlphaFoldDB" id="D8PZ96"/>
<dbReference type="OMA" id="INITHTP"/>
<accession>D8PZ96</accession>
<proteinExistence type="predicted"/>
<dbReference type="KEGG" id="scm:SCHCO_02614432"/>
<protein>
    <submittedName>
        <fullName evidence="2">Uncharacterized protein</fullName>
    </submittedName>
</protein>
<dbReference type="eggNOG" id="ENOG502SS2A">
    <property type="taxonomic scope" value="Eukaryota"/>
</dbReference>
<keyword evidence="3" id="KW-1185">Reference proteome</keyword>
<dbReference type="HOGENOM" id="CLU_100697_1_0_1"/>
<feature type="compositionally biased region" description="Low complexity" evidence="1">
    <location>
        <begin position="9"/>
        <end position="18"/>
    </location>
</feature>
<dbReference type="InParanoid" id="D8PZ96"/>
<feature type="region of interest" description="Disordered" evidence="1">
    <location>
        <begin position="1"/>
        <end position="107"/>
    </location>
</feature>
<feature type="region of interest" description="Disordered" evidence="1">
    <location>
        <begin position="154"/>
        <end position="179"/>
    </location>
</feature>
<evidence type="ECO:0000313" key="2">
    <source>
        <dbReference type="EMBL" id="EFI98829.1"/>
    </source>
</evidence>
<feature type="compositionally biased region" description="Basic and acidic residues" evidence="1">
    <location>
        <begin position="156"/>
        <end position="169"/>
    </location>
</feature>
<gene>
    <name evidence="2" type="ORF">SCHCODRAFT_233267</name>
</gene>